<proteinExistence type="predicted"/>
<dbReference type="STRING" id="1415166.NONO_c60200"/>
<dbReference type="RefSeq" id="WP_148307005.1">
    <property type="nucleotide sequence ID" value="NZ_CP006850.1"/>
</dbReference>
<evidence type="ECO:0000313" key="1">
    <source>
        <dbReference type="EMBL" id="AHH20796.1"/>
    </source>
</evidence>
<sequence length="121" mass="13456">MSDNDSRDQLAKYCMDFADNVAWASTGEEAAKHIETVLGWQPPPRRIETAEELDALQPKADIGVVPALIRCDDNFVFERATDLLTAAGRTVWYRPGSSLQRYSDELAYPVTVLIEPGQVSL</sequence>
<gene>
    <name evidence="1" type="ORF">NONO_c60200</name>
</gene>
<protein>
    <submittedName>
        <fullName evidence="1">Uncharacterized protein</fullName>
    </submittedName>
</protein>
<dbReference type="Proteomes" id="UP000019150">
    <property type="component" value="Chromosome"/>
</dbReference>
<dbReference type="EMBL" id="CP006850">
    <property type="protein sequence ID" value="AHH20796.1"/>
    <property type="molecule type" value="Genomic_DNA"/>
</dbReference>
<dbReference type="PATRIC" id="fig|1415166.3.peg.6198"/>
<organism evidence="1 2">
    <name type="scientific">Nocardia nova SH22a</name>
    <dbReference type="NCBI Taxonomy" id="1415166"/>
    <lineage>
        <taxon>Bacteria</taxon>
        <taxon>Bacillati</taxon>
        <taxon>Actinomycetota</taxon>
        <taxon>Actinomycetes</taxon>
        <taxon>Mycobacteriales</taxon>
        <taxon>Nocardiaceae</taxon>
        <taxon>Nocardia</taxon>
    </lineage>
</organism>
<name>W5TUB7_9NOCA</name>
<dbReference type="HOGENOM" id="CLU_2035604_0_0_11"/>
<dbReference type="OrthoDB" id="4560012at2"/>
<evidence type="ECO:0000313" key="2">
    <source>
        <dbReference type="Proteomes" id="UP000019150"/>
    </source>
</evidence>
<reference evidence="1 2" key="1">
    <citation type="journal article" date="2014" name="Appl. Environ. Microbiol.">
        <title>Insights into the Microbial Degradation of Rubber and Gutta-Percha by Analysis of the Complete Genome of Nocardia nova SH22a.</title>
        <authorList>
            <person name="Luo Q."/>
            <person name="Hiessl S."/>
            <person name="Poehlein A."/>
            <person name="Daniel R."/>
            <person name="Steinbuchel A."/>
        </authorList>
    </citation>
    <scope>NUCLEOTIDE SEQUENCE [LARGE SCALE GENOMIC DNA]</scope>
    <source>
        <strain evidence="1">SH22a</strain>
    </source>
</reference>
<dbReference type="KEGG" id="nno:NONO_c60200"/>
<dbReference type="AlphaFoldDB" id="W5TUB7"/>
<accession>W5TUB7</accession>
<keyword evidence="2" id="KW-1185">Reference proteome</keyword>